<accession>A0AAW0GHR9</accession>
<evidence type="ECO:0000313" key="2">
    <source>
        <dbReference type="Proteomes" id="UP001385951"/>
    </source>
</evidence>
<proteinExistence type="predicted"/>
<dbReference type="AlphaFoldDB" id="A0AAW0GHR9"/>
<comment type="caution">
    <text evidence="1">The sequence shown here is derived from an EMBL/GenBank/DDBJ whole genome shotgun (WGS) entry which is preliminary data.</text>
</comment>
<name>A0AAW0GHR9_9APHY</name>
<dbReference type="Proteomes" id="UP001385951">
    <property type="component" value="Unassembled WGS sequence"/>
</dbReference>
<reference evidence="1 2" key="1">
    <citation type="submission" date="2022-09" db="EMBL/GenBank/DDBJ databases">
        <authorList>
            <person name="Palmer J.M."/>
        </authorList>
    </citation>
    <scope>NUCLEOTIDE SEQUENCE [LARGE SCALE GENOMIC DNA]</scope>
    <source>
        <strain evidence="1 2">DSM 7382</strain>
    </source>
</reference>
<gene>
    <name evidence="1" type="ORF">QCA50_007687</name>
</gene>
<organism evidence="1 2">
    <name type="scientific">Cerrena zonata</name>
    <dbReference type="NCBI Taxonomy" id="2478898"/>
    <lineage>
        <taxon>Eukaryota</taxon>
        <taxon>Fungi</taxon>
        <taxon>Dikarya</taxon>
        <taxon>Basidiomycota</taxon>
        <taxon>Agaricomycotina</taxon>
        <taxon>Agaricomycetes</taxon>
        <taxon>Polyporales</taxon>
        <taxon>Cerrenaceae</taxon>
        <taxon>Cerrena</taxon>
    </lineage>
</organism>
<evidence type="ECO:0000313" key="1">
    <source>
        <dbReference type="EMBL" id="KAK7688996.1"/>
    </source>
</evidence>
<protein>
    <submittedName>
        <fullName evidence="1">Uncharacterized protein</fullName>
    </submittedName>
</protein>
<keyword evidence="2" id="KW-1185">Reference proteome</keyword>
<sequence length="64" mass="7092">MAKMLDEMIQTAREDIASYVKKEPSAEGEGPGPGCTDIELNLKVLDLETRVTAWRKLANVQSRS</sequence>
<dbReference type="EMBL" id="JASBNA010000009">
    <property type="protein sequence ID" value="KAK7688996.1"/>
    <property type="molecule type" value="Genomic_DNA"/>
</dbReference>